<reference evidence="4" key="1">
    <citation type="submission" date="2015-07" db="EMBL/GenBank/DDBJ databases">
        <title>Complete Genome of Thermincola ferriacetica strain Z-0001T.</title>
        <authorList>
            <person name="Lusk B."/>
            <person name="Badalamenti J.P."/>
            <person name="Parameswaran P."/>
            <person name="Bond D.R."/>
            <person name="Torres C.I."/>
        </authorList>
    </citation>
    <scope>NUCLEOTIDE SEQUENCE [LARGE SCALE GENOMIC DNA]</scope>
    <source>
        <strain evidence="4">Z-0001</strain>
    </source>
</reference>
<dbReference type="AlphaFoldDB" id="A0A0L6W6E1"/>
<keyword evidence="2" id="KW-0472">Membrane</keyword>
<dbReference type="Proteomes" id="UP000037175">
    <property type="component" value="Unassembled WGS sequence"/>
</dbReference>
<comment type="caution">
    <text evidence="3">The sequence shown here is derived from an EMBL/GenBank/DDBJ whole genome shotgun (WGS) entry which is preliminary data.</text>
</comment>
<feature type="region of interest" description="Disordered" evidence="1">
    <location>
        <begin position="402"/>
        <end position="423"/>
    </location>
</feature>
<dbReference type="RefSeq" id="WP_052216815.1">
    <property type="nucleotide sequence ID" value="NZ_LGTE01000002.1"/>
</dbReference>
<evidence type="ECO:0000313" key="4">
    <source>
        <dbReference type="Proteomes" id="UP000037175"/>
    </source>
</evidence>
<dbReference type="InterPro" id="IPR010897">
    <property type="entry name" value="Spore_II_P"/>
</dbReference>
<dbReference type="EMBL" id="LGTE01000002">
    <property type="protein sequence ID" value="KNZ70933.1"/>
    <property type="molecule type" value="Genomic_DNA"/>
</dbReference>
<sequence length="423" mass="46733">MNNWKNLRLIWGIVLLGLGLSIISYAIAMTIIDTHGPMVAYTVAEKLGIGQIWEKELKVGEYITIVDERTNEVLDKISRQVYRGDKIITEDNREYEVINVKGNRAMARKLGMAKGVVWKPEWDEYATLPVARGEMAVQGNKKAQIGIYYTHSDESYVPTDGSESIPGRGGVMKVGTALAEELLKKGVSVVNDKTSHEPHDSMAYHRSRRTAVELLKKRPIALIDVHRDGVPDPDYYNDKIDGEDVTKLRLVVGRQNPNMATNLEFAKKVKAYVDRAKPGLIKEIFIGHGNYNQDLGPKAMLIEVGTHTNSRFFAENGAALFAEALPRVLNLQAAQKAPGGITNPLSDTRPESRSAWTTLAWILGIVLVGAAVFLFISTGSVKGVKSKLGEITKTEFANYLGDGKTEEAANQDGTKDPKDKQKR</sequence>
<feature type="transmembrane region" description="Helical" evidence="2">
    <location>
        <begin position="355"/>
        <end position="376"/>
    </location>
</feature>
<protein>
    <submittedName>
        <fullName evidence="3">Stage II sporulation protein P</fullName>
    </submittedName>
</protein>
<name>A0A0L6W6E1_9FIRM</name>
<gene>
    <name evidence="3" type="ORF">Tfer_0615</name>
</gene>
<feature type="compositionally biased region" description="Basic and acidic residues" evidence="1">
    <location>
        <begin position="403"/>
        <end position="423"/>
    </location>
</feature>
<dbReference type="PATRIC" id="fig|281456.6.peg.646"/>
<accession>A0A0L6W6E1</accession>
<dbReference type="Pfam" id="PF07454">
    <property type="entry name" value="SpoIIP"/>
    <property type="match status" value="1"/>
</dbReference>
<keyword evidence="2" id="KW-1133">Transmembrane helix</keyword>
<dbReference type="NCBIfam" id="TIGR02867">
    <property type="entry name" value="spore_II_P"/>
    <property type="match status" value="1"/>
</dbReference>
<evidence type="ECO:0000313" key="3">
    <source>
        <dbReference type="EMBL" id="KNZ70933.1"/>
    </source>
</evidence>
<proteinExistence type="predicted"/>
<evidence type="ECO:0000256" key="1">
    <source>
        <dbReference type="SAM" id="MobiDB-lite"/>
    </source>
</evidence>
<keyword evidence="4" id="KW-1185">Reference proteome</keyword>
<evidence type="ECO:0000256" key="2">
    <source>
        <dbReference type="SAM" id="Phobius"/>
    </source>
</evidence>
<keyword evidence="2" id="KW-0812">Transmembrane</keyword>
<organism evidence="3 4">
    <name type="scientific">Thermincola ferriacetica</name>
    <dbReference type="NCBI Taxonomy" id="281456"/>
    <lineage>
        <taxon>Bacteria</taxon>
        <taxon>Bacillati</taxon>
        <taxon>Bacillota</taxon>
        <taxon>Clostridia</taxon>
        <taxon>Eubacteriales</taxon>
        <taxon>Thermincolaceae</taxon>
        <taxon>Thermincola</taxon>
    </lineage>
</organism>